<dbReference type="CDD" id="cd01948">
    <property type="entry name" value="EAL"/>
    <property type="match status" value="1"/>
</dbReference>
<evidence type="ECO:0000313" key="4">
    <source>
        <dbReference type="Proteomes" id="UP000559860"/>
    </source>
</evidence>
<dbReference type="InterPro" id="IPR003018">
    <property type="entry name" value="GAF"/>
</dbReference>
<name>A0A7W4IRB4_9PROT</name>
<evidence type="ECO:0000259" key="1">
    <source>
        <dbReference type="PROSITE" id="PS50883"/>
    </source>
</evidence>
<dbReference type="Gene3D" id="3.30.450.20">
    <property type="entry name" value="PAS domain"/>
    <property type="match status" value="1"/>
</dbReference>
<comment type="caution">
    <text evidence="3">The sequence shown here is derived from an EMBL/GenBank/DDBJ whole genome shotgun (WGS) entry which is preliminary data.</text>
</comment>
<dbReference type="RefSeq" id="WP_182985157.1">
    <property type="nucleotide sequence ID" value="NZ_JABEQD010000002.1"/>
</dbReference>
<dbReference type="PROSITE" id="PS50887">
    <property type="entry name" value="GGDEF"/>
    <property type="match status" value="1"/>
</dbReference>
<dbReference type="InterPro" id="IPR052155">
    <property type="entry name" value="Biofilm_reg_signaling"/>
</dbReference>
<feature type="domain" description="EAL" evidence="1">
    <location>
        <begin position="1016"/>
        <end position="1268"/>
    </location>
</feature>
<dbReference type="InterPro" id="IPR013656">
    <property type="entry name" value="PAS_4"/>
</dbReference>
<accession>A0A7W4IRB4</accession>
<dbReference type="SUPFAM" id="SSF141868">
    <property type="entry name" value="EAL domain-like"/>
    <property type="match status" value="1"/>
</dbReference>
<dbReference type="SMART" id="SM00052">
    <property type="entry name" value="EAL"/>
    <property type="match status" value="1"/>
</dbReference>
<dbReference type="InterPro" id="IPR029016">
    <property type="entry name" value="GAF-like_dom_sf"/>
</dbReference>
<dbReference type="SUPFAM" id="SSF55785">
    <property type="entry name" value="PYP-like sensor domain (PAS domain)"/>
    <property type="match status" value="1"/>
</dbReference>
<dbReference type="NCBIfam" id="TIGR00254">
    <property type="entry name" value="GGDEF"/>
    <property type="match status" value="1"/>
</dbReference>
<dbReference type="EMBL" id="JABEQD010000002">
    <property type="protein sequence ID" value="MBB2167513.1"/>
    <property type="molecule type" value="Genomic_DNA"/>
</dbReference>
<dbReference type="Proteomes" id="UP000559860">
    <property type="component" value="Unassembled WGS sequence"/>
</dbReference>
<dbReference type="CDD" id="cd01949">
    <property type="entry name" value="GGDEF"/>
    <property type="match status" value="1"/>
</dbReference>
<dbReference type="InterPro" id="IPR035965">
    <property type="entry name" value="PAS-like_dom_sf"/>
</dbReference>
<dbReference type="Pfam" id="PF08448">
    <property type="entry name" value="PAS_4"/>
    <property type="match status" value="1"/>
</dbReference>
<dbReference type="Pfam" id="PF00563">
    <property type="entry name" value="EAL"/>
    <property type="match status" value="1"/>
</dbReference>
<sequence>MRLPRSLLPASRRLTSLAEAAMDGGGREGGQRQLVRKRFRRLHRLNRFNVFLARVGMALDPALGESALLDAVCEAATRNARLRAAFVARPDEAGDFQLLACSGPVAQLHDPAFSAAPDRPARHGPAGRVWQDGQPVFCADIAREDDLLPWQAGMHALGVRSCAVMPLWRAGRIWAVFGVYDRREDAFDPAIRTILLDAAASVSRGLRMYDDRRSKVALLDRSQVGIVLVRDMRIQRANAFAATLAGCAPSDLHNVPADTLLAGRDHGVQLAQAQAQLRAGGRAKLSGVHLARPDGHDVIADLSAVMLDDSPGKDSVWTIEDVTEREEAQRLYRALINAVSAMLAAEDEAEKCRAVCEALVDNTVFSAVWLMQPDPSGRMCVRAQAGKGADQVAGLNWRVDTNAAAVPMTVRAWRKGELVFTNDPATDLAGIPGYWQLMERGWRGVLSVPVMRGGQIWAVLAFTTQRADGFDEKSITLCRRVADLLGQNLDRLDASSTMEKLRQEEARRARRDALTALPNRLALDEYLPKAQERARERGTSMAVGLMDLDGFKSVNDTYGHAAGDKVLTELSRRLWEALRENGYVARLGGDEFVVVLENLDTDMANEQVEAALDSLSSVVAEPFVLDDGNTARVGLAMGVALFPQDGDKPESLLRQADNAMYQAKQGNGKRGGNWHFAAAVEEAQDLDDDGADLFPISPYGVAAAEFMAPAVGATARIGERVRKGAIPAIWQKSGGAVVLAHLTPEQRDRLNEREARHLEFLAAPATTREDVLVTARTLGVMYALFGVEQAIFVAEQSGYLRLLLADMAAHGIGSDDRYRVQQIIEARYRDDRRMRRLIGQGVHKAYAASVSDGMSSGAWGLVSAEALAGLGKLPGIQAAFLVRPNKQGELVAQSVAGPCAAALDEALLRGEVRPVIAAGSPHGGFVGAQAWRTGKRQTCPSIELNGGMAPWHALMADLRIHSSLSVPIRRRDGTTALVLTLFGACPNQFESTSMREFAGGLQRTWETLWQNGQGMSDERSSRLRERLFSGGLRMFMQPIVDLYTGQVLKVEALARLKDADGAILSPATFLTLLGHDELDRLFQMGLEQSLEWLQSWDGKGLSTGMSINLPPSCLSNANILRVVDDMLKCHDIAPGRLTLEVLETQDLDPGRQGAVLQNFRSMGVLVAIDDLGSGHSNLMRLSATAFDCIKVDRGLLHHIRDVPLQIFSVIRSLQEMGNDMHSQVVVEGLEDADMIETMRHLGCRYGQGFGIARPMPPDDFLDWYRTCSGQAREQESGIHSDLGALACLWTATRGNPPQGGFRFEDGPLTRWLEERGRNDGDAAGWYRILAAGPVSEEVARDLRDWLVERVVNAGRG</sequence>
<evidence type="ECO:0000259" key="2">
    <source>
        <dbReference type="PROSITE" id="PS50887"/>
    </source>
</evidence>
<dbReference type="InterPro" id="IPR035919">
    <property type="entry name" value="EAL_sf"/>
</dbReference>
<dbReference type="SUPFAM" id="SSF55073">
    <property type="entry name" value="Nucleotide cyclase"/>
    <property type="match status" value="1"/>
</dbReference>
<feature type="domain" description="GGDEF" evidence="2">
    <location>
        <begin position="539"/>
        <end position="680"/>
    </location>
</feature>
<evidence type="ECO:0000313" key="3">
    <source>
        <dbReference type="EMBL" id="MBB2167513.1"/>
    </source>
</evidence>
<dbReference type="Pfam" id="PF13185">
    <property type="entry name" value="GAF_2"/>
    <property type="match status" value="3"/>
</dbReference>
<dbReference type="PANTHER" id="PTHR44757:SF2">
    <property type="entry name" value="BIOFILM ARCHITECTURE MAINTENANCE PROTEIN MBAA"/>
    <property type="match status" value="1"/>
</dbReference>
<dbReference type="SUPFAM" id="SSF55781">
    <property type="entry name" value="GAF domain-like"/>
    <property type="match status" value="3"/>
</dbReference>
<dbReference type="SMART" id="SM00267">
    <property type="entry name" value="GGDEF"/>
    <property type="match status" value="1"/>
</dbReference>
<proteinExistence type="predicted"/>
<dbReference type="InterPro" id="IPR029787">
    <property type="entry name" value="Nucleotide_cyclase"/>
</dbReference>
<dbReference type="InterPro" id="IPR043128">
    <property type="entry name" value="Rev_trsase/Diguanyl_cyclase"/>
</dbReference>
<dbReference type="InterPro" id="IPR001633">
    <property type="entry name" value="EAL_dom"/>
</dbReference>
<dbReference type="Gene3D" id="3.20.20.450">
    <property type="entry name" value="EAL domain"/>
    <property type="match status" value="1"/>
</dbReference>
<dbReference type="PROSITE" id="PS50883">
    <property type="entry name" value="EAL"/>
    <property type="match status" value="1"/>
</dbReference>
<protein>
    <submittedName>
        <fullName evidence="3">GAF domain-containing protein</fullName>
    </submittedName>
</protein>
<keyword evidence="4" id="KW-1185">Reference proteome</keyword>
<dbReference type="Pfam" id="PF00990">
    <property type="entry name" value="GGDEF"/>
    <property type="match status" value="1"/>
</dbReference>
<dbReference type="SMART" id="SM00065">
    <property type="entry name" value="GAF"/>
    <property type="match status" value="2"/>
</dbReference>
<dbReference type="Gene3D" id="3.30.450.40">
    <property type="match status" value="2"/>
</dbReference>
<dbReference type="Gene3D" id="3.30.70.270">
    <property type="match status" value="1"/>
</dbReference>
<organism evidence="3 4">
    <name type="scientific">Gluconacetobacter aggeris</name>
    <dbReference type="NCBI Taxonomy" id="1286186"/>
    <lineage>
        <taxon>Bacteria</taxon>
        <taxon>Pseudomonadati</taxon>
        <taxon>Pseudomonadota</taxon>
        <taxon>Alphaproteobacteria</taxon>
        <taxon>Acetobacterales</taxon>
        <taxon>Acetobacteraceae</taxon>
        <taxon>Gluconacetobacter</taxon>
    </lineage>
</organism>
<dbReference type="PANTHER" id="PTHR44757">
    <property type="entry name" value="DIGUANYLATE CYCLASE DGCP"/>
    <property type="match status" value="1"/>
</dbReference>
<dbReference type="InterPro" id="IPR000160">
    <property type="entry name" value="GGDEF_dom"/>
</dbReference>
<reference evidence="3 4" key="1">
    <citation type="submission" date="2020-04" db="EMBL/GenBank/DDBJ databases">
        <title>Description of novel Gluconacetobacter.</title>
        <authorList>
            <person name="Sombolestani A."/>
        </authorList>
    </citation>
    <scope>NUCLEOTIDE SEQUENCE [LARGE SCALE GENOMIC DNA]</scope>
    <source>
        <strain evidence="3 4">LMG 27801</strain>
    </source>
</reference>
<gene>
    <name evidence="3" type="ORF">HLH36_03940</name>
</gene>